<reference evidence="2 3" key="1">
    <citation type="submission" date="2024-01" db="EMBL/GenBank/DDBJ databases">
        <title>Uliginosibacterium soil sp. nov.</title>
        <authorList>
            <person name="Lv Y."/>
        </authorList>
    </citation>
    <scope>NUCLEOTIDE SEQUENCE [LARGE SCALE GENOMIC DNA]</scope>
    <source>
        <strain evidence="2 3">H3</strain>
    </source>
</reference>
<name>A0ABU6K100_9RHOO</name>
<dbReference type="Proteomes" id="UP001331561">
    <property type="component" value="Unassembled WGS sequence"/>
</dbReference>
<organism evidence="2 3">
    <name type="scientific">Uliginosibacterium silvisoli</name>
    <dbReference type="NCBI Taxonomy" id="3114758"/>
    <lineage>
        <taxon>Bacteria</taxon>
        <taxon>Pseudomonadati</taxon>
        <taxon>Pseudomonadota</taxon>
        <taxon>Betaproteobacteria</taxon>
        <taxon>Rhodocyclales</taxon>
        <taxon>Zoogloeaceae</taxon>
        <taxon>Uliginosibacterium</taxon>
    </lineage>
</organism>
<dbReference type="RefSeq" id="WP_327598305.1">
    <property type="nucleotide sequence ID" value="NZ_JAYXHS010000001.1"/>
</dbReference>
<feature type="region of interest" description="Disordered" evidence="1">
    <location>
        <begin position="70"/>
        <end position="106"/>
    </location>
</feature>
<comment type="caution">
    <text evidence="2">The sequence shown here is derived from an EMBL/GenBank/DDBJ whole genome shotgun (WGS) entry which is preliminary data.</text>
</comment>
<evidence type="ECO:0000313" key="3">
    <source>
        <dbReference type="Proteomes" id="UP001331561"/>
    </source>
</evidence>
<gene>
    <name evidence="2" type="ORF">VVD49_06405</name>
</gene>
<evidence type="ECO:0000313" key="2">
    <source>
        <dbReference type="EMBL" id="MEC5385347.1"/>
    </source>
</evidence>
<proteinExistence type="predicted"/>
<sequence length="106" mass="10879">MAKFVAGKPQTTSTPGITVDAGLDVGFHRFRLVVIDDQGKASKADELVVEVRSGRIVIPGGIVTPPIVTRPIGSSPAPLASSVQPAASTTAARRTSRKAAKTGSKT</sequence>
<dbReference type="EMBL" id="JAYXHS010000001">
    <property type="protein sequence ID" value="MEC5385347.1"/>
    <property type="molecule type" value="Genomic_DNA"/>
</dbReference>
<protein>
    <submittedName>
        <fullName evidence="2">Uncharacterized protein</fullName>
    </submittedName>
</protein>
<evidence type="ECO:0000256" key="1">
    <source>
        <dbReference type="SAM" id="MobiDB-lite"/>
    </source>
</evidence>
<keyword evidence="3" id="KW-1185">Reference proteome</keyword>
<accession>A0ABU6K100</accession>
<feature type="region of interest" description="Disordered" evidence="1">
    <location>
        <begin position="1"/>
        <end position="20"/>
    </location>
</feature>